<comment type="caution">
    <text evidence="3">The sequence shown here is derived from an EMBL/GenBank/DDBJ whole genome shotgun (WGS) entry which is preliminary data.</text>
</comment>
<dbReference type="EMBL" id="JAEMHM010000005">
    <property type="protein sequence ID" value="MBJ6724511.1"/>
    <property type="molecule type" value="Genomic_DNA"/>
</dbReference>
<proteinExistence type="predicted"/>
<evidence type="ECO:0000313" key="3">
    <source>
        <dbReference type="EMBL" id="MBJ6724511.1"/>
    </source>
</evidence>
<evidence type="ECO:0000256" key="1">
    <source>
        <dbReference type="SAM" id="MobiDB-lite"/>
    </source>
</evidence>
<gene>
    <name evidence="3" type="ORF">JFN93_07320</name>
</gene>
<dbReference type="AlphaFoldDB" id="A0A8J7J6N9"/>
<feature type="domain" description="Transcription factor zinc-finger" evidence="2">
    <location>
        <begin position="2"/>
        <end position="43"/>
    </location>
</feature>
<organism evidence="3 4">
    <name type="scientific">Geomesophilobacter sediminis</name>
    <dbReference type="NCBI Taxonomy" id="2798584"/>
    <lineage>
        <taxon>Bacteria</taxon>
        <taxon>Pseudomonadati</taxon>
        <taxon>Thermodesulfobacteriota</taxon>
        <taxon>Desulfuromonadia</taxon>
        <taxon>Geobacterales</taxon>
        <taxon>Geobacteraceae</taxon>
        <taxon>Geomesophilobacter</taxon>
    </lineage>
</organism>
<accession>A0A8J7J6N9</accession>
<evidence type="ECO:0000259" key="2">
    <source>
        <dbReference type="Pfam" id="PF13453"/>
    </source>
</evidence>
<protein>
    <submittedName>
        <fullName evidence="3">Zf-TFIIB domain-containing protein</fullName>
    </submittedName>
</protein>
<dbReference type="Pfam" id="PF13453">
    <property type="entry name" value="Zn_ribbon_TFIIB"/>
    <property type="match status" value="1"/>
</dbReference>
<dbReference type="Proteomes" id="UP000636888">
    <property type="component" value="Unassembled WGS sequence"/>
</dbReference>
<name>A0A8J7J6N9_9BACT</name>
<keyword evidence="4" id="KW-1185">Reference proteome</keyword>
<feature type="region of interest" description="Disordered" evidence="1">
    <location>
        <begin position="44"/>
        <end position="89"/>
    </location>
</feature>
<dbReference type="RefSeq" id="WP_199383357.1">
    <property type="nucleotide sequence ID" value="NZ_JAEMHM010000005.1"/>
</dbReference>
<reference evidence="3" key="1">
    <citation type="submission" date="2020-12" db="EMBL/GenBank/DDBJ databases">
        <title>Geomonas sp. Red875, isolated from river sediment.</title>
        <authorList>
            <person name="Xu Z."/>
            <person name="Zhang Z."/>
            <person name="Masuda Y."/>
            <person name="Itoh H."/>
            <person name="Senoo K."/>
        </authorList>
    </citation>
    <scope>NUCLEOTIDE SEQUENCE</scope>
    <source>
        <strain evidence="3">Red875</strain>
    </source>
</reference>
<sequence>MNCPACKMVPLTMAERQGVEIDYCPQCRGIWLDRGELDKIIERSYGQQPLQRPHLAENTSYRSSHHDHDQHNGEQGRHRKKSWLSEIFD</sequence>
<feature type="compositionally biased region" description="Basic and acidic residues" evidence="1">
    <location>
        <begin position="64"/>
        <end position="76"/>
    </location>
</feature>
<evidence type="ECO:0000313" key="4">
    <source>
        <dbReference type="Proteomes" id="UP000636888"/>
    </source>
</evidence>
<dbReference type="InterPro" id="IPR027392">
    <property type="entry name" value="TF_Znf"/>
</dbReference>